<name>A0A820QA20_9BILA</name>
<comment type="similarity">
    <text evidence="1">Belongs to the PI3/PI4-kinase family. Type III PI4K subfamily.</text>
</comment>
<evidence type="ECO:0000313" key="4">
    <source>
        <dbReference type="EMBL" id="CAF4420802.1"/>
    </source>
</evidence>
<dbReference type="Pfam" id="PF19274">
    <property type="entry name" value="PI4K_N"/>
    <property type="match status" value="1"/>
</dbReference>
<reference evidence="4" key="1">
    <citation type="submission" date="2021-02" db="EMBL/GenBank/DDBJ databases">
        <authorList>
            <person name="Nowell W R."/>
        </authorList>
    </citation>
    <scope>NUCLEOTIDE SEQUENCE</scope>
</reference>
<feature type="region of interest" description="Disordered" evidence="2">
    <location>
        <begin position="20"/>
        <end position="45"/>
    </location>
</feature>
<dbReference type="Proteomes" id="UP000663868">
    <property type="component" value="Unassembled WGS sequence"/>
</dbReference>
<dbReference type="AlphaFoldDB" id="A0A820QA20"/>
<evidence type="ECO:0000259" key="3">
    <source>
        <dbReference type="Pfam" id="PF19274"/>
    </source>
</evidence>
<evidence type="ECO:0000313" key="5">
    <source>
        <dbReference type="Proteomes" id="UP000663868"/>
    </source>
</evidence>
<dbReference type="InterPro" id="IPR045495">
    <property type="entry name" value="PI4K_N"/>
</dbReference>
<evidence type="ECO:0000256" key="1">
    <source>
        <dbReference type="ARBA" id="ARBA00006209"/>
    </source>
</evidence>
<organism evidence="4 5">
    <name type="scientific">Adineta steineri</name>
    <dbReference type="NCBI Taxonomy" id="433720"/>
    <lineage>
        <taxon>Eukaryota</taxon>
        <taxon>Metazoa</taxon>
        <taxon>Spiralia</taxon>
        <taxon>Gnathifera</taxon>
        <taxon>Rotifera</taxon>
        <taxon>Eurotatoria</taxon>
        <taxon>Bdelloidea</taxon>
        <taxon>Adinetida</taxon>
        <taxon>Adinetidae</taxon>
        <taxon>Adineta</taxon>
    </lineage>
</organism>
<accession>A0A820QA20</accession>
<gene>
    <name evidence="4" type="ORF">KXQ929_LOCUS52180</name>
</gene>
<proteinExistence type="inferred from homology"/>
<dbReference type="EMBL" id="CAJOBB010027115">
    <property type="protein sequence ID" value="CAF4420802.1"/>
    <property type="molecule type" value="Genomic_DNA"/>
</dbReference>
<sequence length="103" mass="12095">MVEEIYKVWEKIISDRHGLYSIDKPEPSPLAPSENEELKPKPPSINPHRIFFKFIEERVYLCMHKADIEMEMLVDLFHKSLSLITENSKAPMTKHIESVGLRF</sequence>
<evidence type="ECO:0000256" key="2">
    <source>
        <dbReference type="SAM" id="MobiDB-lite"/>
    </source>
</evidence>
<feature type="domain" description="PI4-kinase N-terminal" evidence="3">
    <location>
        <begin position="3"/>
        <end position="103"/>
    </location>
</feature>
<protein>
    <recommendedName>
        <fullName evidence="3">PI4-kinase N-terminal domain-containing protein</fullName>
    </recommendedName>
</protein>
<comment type="caution">
    <text evidence="4">The sequence shown here is derived from an EMBL/GenBank/DDBJ whole genome shotgun (WGS) entry which is preliminary data.</text>
</comment>